<keyword evidence="3" id="KW-1185">Reference proteome</keyword>
<dbReference type="Gene3D" id="1.25.40.20">
    <property type="entry name" value="Ankyrin repeat-containing domain"/>
    <property type="match status" value="1"/>
</dbReference>
<comment type="caution">
    <text evidence="2">The sequence shown here is derived from an EMBL/GenBank/DDBJ whole genome shotgun (WGS) entry which is preliminary data.</text>
</comment>
<name>A0ABR2KE81_9EUKA</name>
<reference evidence="2 3" key="1">
    <citation type="submission" date="2024-04" db="EMBL/GenBank/DDBJ databases">
        <title>Tritrichomonas musculus Genome.</title>
        <authorList>
            <person name="Alves-Ferreira E."/>
            <person name="Grigg M."/>
            <person name="Lorenzi H."/>
            <person name="Galac M."/>
        </authorList>
    </citation>
    <scope>NUCLEOTIDE SEQUENCE [LARGE SCALE GENOMIC DNA]</scope>
    <source>
        <strain evidence="2 3">EAF2021</strain>
    </source>
</reference>
<dbReference type="Pfam" id="PF12796">
    <property type="entry name" value="Ank_2"/>
    <property type="match status" value="1"/>
</dbReference>
<dbReference type="InterPro" id="IPR011333">
    <property type="entry name" value="SKP1/BTB/POZ_sf"/>
</dbReference>
<dbReference type="Gene3D" id="3.30.710.10">
    <property type="entry name" value="Potassium Channel Kv1.1, Chain A"/>
    <property type="match status" value="1"/>
</dbReference>
<evidence type="ECO:0000313" key="2">
    <source>
        <dbReference type="EMBL" id="KAK8889197.1"/>
    </source>
</evidence>
<dbReference type="InterPro" id="IPR002110">
    <property type="entry name" value="Ankyrin_rpt"/>
</dbReference>
<dbReference type="PANTHER" id="PTHR24159">
    <property type="match status" value="1"/>
</dbReference>
<dbReference type="SMART" id="SM00248">
    <property type="entry name" value="ANK"/>
    <property type="match status" value="4"/>
</dbReference>
<dbReference type="PANTHER" id="PTHR24159:SF5">
    <property type="entry name" value="ANK_REP_REGION DOMAIN-CONTAINING PROTEIN"/>
    <property type="match status" value="1"/>
</dbReference>
<dbReference type="InterPro" id="IPR036770">
    <property type="entry name" value="Ankyrin_rpt-contain_sf"/>
</dbReference>
<accession>A0ABR2KE81</accession>
<proteinExistence type="predicted"/>
<dbReference type="PROSITE" id="PS50297">
    <property type="entry name" value="ANK_REP_REGION"/>
    <property type="match status" value="1"/>
</dbReference>
<evidence type="ECO:0000313" key="3">
    <source>
        <dbReference type="Proteomes" id="UP001470230"/>
    </source>
</evidence>
<evidence type="ECO:0000256" key="1">
    <source>
        <dbReference type="PROSITE-ProRule" id="PRU00023"/>
    </source>
</evidence>
<organism evidence="2 3">
    <name type="scientific">Tritrichomonas musculus</name>
    <dbReference type="NCBI Taxonomy" id="1915356"/>
    <lineage>
        <taxon>Eukaryota</taxon>
        <taxon>Metamonada</taxon>
        <taxon>Parabasalia</taxon>
        <taxon>Tritrichomonadida</taxon>
        <taxon>Tritrichomonadidae</taxon>
        <taxon>Tritrichomonas</taxon>
    </lineage>
</organism>
<dbReference type="EMBL" id="JAPFFF010000005">
    <property type="protein sequence ID" value="KAK8889197.1"/>
    <property type="molecule type" value="Genomic_DNA"/>
</dbReference>
<sequence length="507" mass="58603">MCNKFTFNVSKEINKVLNFSLFIGGNRYPVIKEVALEKSGLLRKLFTEDSSSIKIDYDDSQKDFQMIANLFSCAVLTLNNRNINYLINASQFFEIPELFEAAEIFKEYQESLDEVLNKPNELTNLIQLEKHIFSLTDSNYGESKSFIEQFIKSKYDSRIVARFIYKACFARSPTIPLLVKLVSEFENVLKRFIKLVLKEFNIKQEFNLPNEINFILFYLIEYGIKSEEILQQITPKVNSMAFWSHLKDKEGSQEHIEKIKKGENLDSIPNAIRHDDSDTLQKLFISTNFKINDRATSSEYEIYGFMNKKSTLVEYAAFFGAVKCFKYLMLNGAKYPRYVFEIAIAGGNSEIIHLIEQNESFFISNNSAYNGILFHRQDIFEWLISNYPSAAPNFETLLIRCIDECSFSIFEFLLREGADPNGLPTSPALFSAINNDNLRLVDFLLQLNHVNAGISDRDGNTVLHNACLNEKIDIVRFLLKNPRIDKNAKNVFILNFNKVLLYKFIII</sequence>
<gene>
    <name evidence="2" type="ORF">M9Y10_033942</name>
</gene>
<dbReference type="SUPFAM" id="SSF54695">
    <property type="entry name" value="POZ domain"/>
    <property type="match status" value="1"/>
</dbReference>
<dbReference type="Proteomes" id="UP001470230">
    <property type="component" value="Unassembled WGS sequence"/>
</dbReference>
<protein>
    <recommendedName>
        <fullName evidence="4">DUF3447 domain-containing protein</fullName>
    </recommendedName>
</protein>
<keyword evidence="1" id="KW-0040">ANK repeat</keyword>
<feature type="repeat" description="ANK" evidence="1">
    <location>
        <begin position="458"/>
        <end position="481"/>
    </location>
</feature>
<evidence type="ECO:0008006" key="4">
    <source>
        <dbReference type="Google" id="ProtNLM"/>
    </source>
</evidence>
<dbReference type="SUPFAM" id="SSF48403">
    <property type="entry name" value="Ankyrin repeat"/>
    <property type="match status" value="1"/>
</dbReference>
<dbReference type="PROSITE" id="PS50088">
    <property type="entry name" value="ANK_REPEAT"/>
    <property type="match status" value="1"/>
</dbReference>